<comment type="caution">
    <text evidence="10">The sequence shown here is derived from an EMBL/GenBank/DDBJ whole genome shotgun (WGS) entry which is preliminary data.</text>
</comment>
<dbReference type="Gene3D" id="3.40.50.2000">
    <property type="entry name" value="Glycogen Phosphorylase B"/>
    <property type="match status" value="1"/>
</dbReference>
<dbReference type="GO" id="GO:0009245">
    <property type="term" value="P:lipid A biosynthetic process"/>
    <property type="evidence" value="ECO:0007669"/>
    <property type="project" value="TreeGrafter"/>
</dbReference>
<evidence type="ECO:0000256" key="1">
    <source>
        <dbReference type="ARBA" id="ARBA00004713"/>
    </source>
</evidence>
<protein>
    <recommendedName>
        <fullName evidence="3 8">3-deoxy-D-manno-octulosonic acid transferase</fullName>
        <shortName evidence="8">Kdo transferase</shortName>
        <ecNumber evidence="2 8">2.4.99.12</ecNumber>
    </recommendedName>
    <alternativeName>
        <fullName evidence="5 8">Lipid IV(A) 3-deoxy-D-manno-octulosonic acid transferase</fullName>
    </alternativeName>
</protein>
<dbReference type="GO" id="GO:0009244">
    <property type="term" value="P:lipopolysaccharide core region biosynthetic process"/>
    <property type="evidence" value="ECO:0007669"/>
    <property type="project" value="UniProtKB-UniRule"/>
</dbReference>
<dbReference type="Proteomes" id="UP000279089">
    <property type="component" value="Unassembled WGS sequence"/>
</dbReference>
<comment type="pathway">
    <text evidence="1 8">Bacterial outer membrane biogenesis; LPS core biosynthesis.</text>
</comment>
<sequence>MPSIRFIGLIINSVSLSTFFYNTGIGIYRAAAGFAAGVGGNKKAQLWLNGRKDPWPALEAAFKGNERVLWVHAASLGEFEQGRPVLEAIRKEYPGLRILLTFFSPSGYEVRKDYPGADYVCYLPLDTPRNARRFLDIVKPSLAIFIKYEFWYHYLSGMYTRKIPVILISGIFRHNQVFFKRYGGMFRKLLERMDHLFVQNDASLHLLHIHGINQVTVVGDTRFDRVWQLRQHPVSLPDIERFITVENTVVAGSTWEADEKVLAEWWYGGGREGRQLVVAPHEIHDAHIENIKALFPDAVKYSEFAASEAGPAAVMIIDNVGMLSALYRYGRIAYVGGGFGKEGIHNLLEPATYSRPVIIGPVFHQFLEAETLVQTRGAIVINNAAELGRAVEALKDPYYYEQTAEITGRFVQENQGATDKIMHYIQEKRFLTKV</sequence>
<dbReference type="PANTHER" id="PTHR42755:SF1">
    <property type="entry name" value="3-DEOXY-D-MANNO-OCTULOSONIC ACID TRANSFERASE, MITOCHONDRIAL-RELATED"/>
    <property type="match status" value="1"/>
</dbReference>
<keyword evidence="8" id="KW-0472">Membrane</keyword>
<comment type="subcellular location">
    <subcellularLocation>
        <location evidence="8">Cell membrane</location>
    </subcellularLocation>
</comment>
<dbReference type="InterPro" id="IPR038107">
    <property type="entry name" value="Glycos_transf_N_sf"/>
</dbReference>
<dbReference type="EMBL" id="RMBX01000013">
    <property type="protein sequence ID" value="RPD38967.1"/>
    <property type="molecule type" value="Genomic_DNA"/>
</dbReference>
<comment type="catalytic activity">
    <reaction evidence="6 8">
        <text>lipid IVA (E. coli) + CMP-3-deoxy-beta-D-manno-octulosonate = alpha-Kdo-(2-&gt;6)-lipid IVA (E. coli) + CMP + H(+)</text>
        <dbReference type="Rhea" id="RHEA:28066"/>
        <dbReference type="ChEBI" id="CHEBI:15378"/>
        <dbReference type="ChEBI" id="CHEBI:58603"/>
        <dbReference type="ChEBI" id="CHEBI:60364"/>
        <dbReference type="ChEBI" id="CHEBI:60377"/>
        <dbReference type="ChEBI" id="CHEBI:85987"/>
        <dbReference type="EC" id="2.4.99.12"/>
    </reaction>
</comment>
<evidence type="ECO:0000256" key="3">
    <source>
        <dbReference type="ARBA" id="ARBA00019077"/>
    </source>
</evidence>
<accession>A0A3N4MBZ8</accession>
<feature type="domain" description="3-deoxy-D-manno-octulosonic-acid transferase N-terminal" evidence="9">
    <location>
        <begin position="63"/>
        <end position="224"/>
    </location>
</feature>
<dbReference type="PANTHER" id="PTHR42755">
    <property type="entry name" value="3-DEOXY-MANNO-OCTULOSONATE CYTIDYLYLTRANSFERASE"/>
    <property type="match status" value="1"/>
</dbReference>
<gene>
    <name evidence="10" type="ORF">EG028_22760</name>
</gene>
<dbReference type="Pfam" id="PF04413">
    <property type="entry name" value="Glycos_transf_N"/>
    <property type="match status" value="1"/>
</dbReference>
<evidence type="ECO:0000256" key="6">
    <source>
        <dbReference type="ARBA" id="ARBA00049183"/>
    </source>
</evidence>
<evidence type="ECO:0000313" key="11">
    <source>
        <dbReference type="Proteomes" id="UP000279089"/>
    </source>
</evidence>
<keyword evidence="11" id="KW-1185">Reference proteome</keyword>
<dbReference type="UniPathway" id="UPA00958"/>
<evidence type="ECO:0000256" key="2">
    <source>
        <dbReference type="ARBA" id="ARBA00012621"/>
    </source>
</evidence>
<feature type="active site" description="Proton acceptor" evidence="7">
    <location>
        <position position="78"/>
    </location>
</feature>
<evidence type="ECO:0000256" key="5">
    <source>
        <dbReference type="ARBA" id="ARBA00031445"/>
    </source>
</evidence>
<evidence type="ECO:0000256" key="4">
    <source>
        <dbReference type="ARBA" id="ARBA00022679"/>
    </source>
</evidence>
<proteinExistence type="inferred from homology"/>
<evidence type="ECO:0000256" key="7">
    <source>
        <dbReference type="PIRSR" id="PIRSR639901-1"/>
    </source>
</evidence>
<dbReference type="SUPFAM" id="SSF53756">
    <property type="entry name" value="UDP-Glycosyltransferase/glycogen phosphorylase"/>
    <property type="match status" value="1"/>
</dbReference>
<name>A0A3N4MBZ8_9BACT</name>
<comment type="similarity">
    <text evidence="8">Belongs to the glycosyltransferase group 1 family.</text>
</comment>
<keyword evidence="4 8" id="KW-0808">Transferase</keyword>
<keyword evidence="8" id="KW-1003">Cell membrane</keyword>
<dbReference type="InterPro" id="IPR007507">
    <property type="entry name" value="Glycos_transf_N"/>
</dbReference>
<reference evidence="11" key="1">
    <citation type="submission" date="2018-11" db="EMBL/GenBank/DDBJ databases">
        <title>Chitinophaga lutea sp.nov., isolate from arsenic contaminated soil.</title>
        <authorList>
            <person name="Zong Y."/>
        </authorList>
    </citation>
    <scope>NUCLEOTIDE SEQUENCE [LARGE SCALE GENOMIC DNA]</scope>
    <source>
        <strain evidence="11">YLT18</strain>
    </source>
</reference>
<dbReference type="InterPro" id="IPR039901">
    <property type="entry name" value="Kdotransferase"/>
</dbReference>
<comment type="function">
    <text evidence="8">Involved in lipopolysaccharide (LPS) biosynthesis. Catalyzes the transfer of 3-deoxy-D-manno-octulosonate (Kdo) residue(s) from CMP-Kdo to lipid IV(A), the tetraacyldisaccharide-1,4'-bisphosphate precursor of lipid A.</text>
</comment>
<dbReference type="Gene3D" id="3.40.50.11720">
    <property type="entry name" value="3-Deoxy-D-manno-octulosonic-acid transferase, N-terminal domain"/>
    <property type="match status" value="1"/>
</dbReference>
<keyword evidence="8" id="KW-0448">Lipopolysaccharide biosynthesis</keyword>
<dbReference type="GO" id="GO:0043842">
    <property type="term" value="F:Kdo transferase activity"/>
    <property type="evidence" value="ECO:0007669"/>
    <property type="project" value="UniProtKB-EC"/>
</dbReference>
<dbReference type="EC" id="2.4.99.12" evidence="2 8"/>
<dbReference type="OrthoDB" id="9789797at2"/>
<evidence type="ECO:0000313" key="10">
    <source>
        <dbReference type="EMBL" id="RPD38967.1"/>
    </source>
</evidence>
<organism evidence="10 11">
    <name type="scientific">Chitinophaga barathri</name>
    <dbReference type="NCBI Taxonomy" id="1647451"/>
    <lineage>
        <taxon>Bacteria</taxon>
        <taxon>Pseudomonadati</taxon>
        <taxon>Bacteroidota</taxon>
        <taxon>Chitinophagia</taxon>
        <taxon>Chitinophagales</taxon>
        <taxon>Chitinophagaceae</taxon>
        <taxon>Chitinophaga</taxon>
    </lineage>
</organism>
<dbReference type="GO" id="GO:0005886">
    <property type="term" value="C:plasma membrane"/>
    <property type="evidence" value="ECO:0007669"/>
    <property type="project" value="UniProtKB-SubCell"/>
</dbReference>
<evidence type="ECO:0000259" key="9">
    <source>
        <dbReference type="Pfam" id="PF04413"/>
    </source>
</evidence>
<evidence type="ECO:0000256" key="8">
    <source>
        <dbReference type="RuleBase" id="RU365103"/>
    </source>
</evidence>
<dbReference type="AlphaFoldDB" id="A0A3N4MBZ8"/>